<proteinExistence type="predicted"/>
<dbReference type="EMBL" id="JBBPHU010000021">
    <property type="protein sequence ID" value="KAK7509086.1"/>
    <property type="molecule type" value="Genomic_DNA"/>
</dbReference>
<evidence type="ECO:0000256" key="1">
    <source>
        <dbReference type="SAM" id="SignalP"/>
    </source>
</evidence>
<protein>
    <recommendedName>
        <fullName evidence="4">Secreted protein</fullName>
    </recommendedName>
</protein>
<organism evidence="2 3">
    <name type="scientific">Phyllosticta citriasiana</name>
    <dbReference type="NCBI Taxonomy" id="595635"/>
    <lineage>
        <taxon>Eukaryota</taxon>
        <taxon>Fungi</taxon>
        <taxon>Dikarya</taxon>
        <taxon>Ascomycota</taxon>
        <taxon>Pezizomycotina</taxon>
        <taxon>Dothideomycetes</taxon>
        <taxon>Dothideomycetes incertae sedis</taxon>
        <taxon>Botryosphaeriales</taxon>
        <taxon>Phyllostictaceae</taxon>
        <taxon>Phyllosticta</taxon>
    </lineage>
</organism>
<evidence type="ECO:0000313" key="2">
    <source>
        <dbReference type="EMBL" id="KAK7509086.1"/>
    </source>
</evidence>
<comment type="caution">
    <text evidence="2">The sequence shown here is derived from an EMBL/GenBank/DDBJ whole genome shotgun (WGS) entry which is preliminary data.</text>
</comment>
<reference evidence="2 3" key="1">
    <citation type="submission" date="2024-04" db="EMBL/GenBank/DDBJ databases">
        <title>Phyllosticta paracitricarpa is synonymous to the EU quarantine fungus P. citricarpa based on phylogenomic analyses.</title>
        <authorList>
            <consortium name="Lawrence Berkeley National Laboratory"/>
            <person name="Van Ingen-Buijs V.A."/>
            <person name="Van Westerhoven A.C."/>
            <person name="Haridas S."/>
            <person name="Skiadas P."/>
            <person name="Martin F."/>
            <person name="Groenewald J.Z."/>
            <person name="Crous P.W."/>
            <person name="Seidl M.F."/>
        </authorList>
    </citation>
    <scope>NUCLEOTIDE SEQUENCE [LARGE SCALE GENOMIC DNA]</scope>
    <source>
        <strain evidence="2 3">CBS 123371</strain>
    </source>
</reference>
<sequence>MFALIFLFPLSRTRQETSDVVTPFPRFPCTLYPCHKIEKIDGRSGIGRYLAFRPCIKTKSTKTWAWSGVLDLFLRFLRLHLPFVSLPTCPLLSTLISKRQSSLQKQQKYGHGQYLGPGFFDSTYPL</sequence>
<dbReference type="Proteomes" id="UP001363622">
    <property type="component" value="Unassembled WGS sequence"/>
</dbReference>
<name>A0ABR1K7M4_9PEZI</name>
<feature type="signal peptide" evidence="1">
    <location>
        <begin position="1"/>
        <end position="15"/>
    </location>
</feature>
<keyword evidence="3" id="KW-1185">Reference proteome</keyword>
<accession>A0ABR1K7M4</accession>
<gene>
    <name evidence="2" type="ORF">IWZ03DRAFT_390920</name>
</gene>
<feature type="chain" id="PRO_5047366833" description="Secreted protein" evidence="1">
    <location>
        <begin position="16"/>
        <end position="126"/>
    </location>
</feature>
<evidence type="ECO:0000313" key="3">
    <source>
        <dbReference type="Proteomes" id="UP001363622"/>
    </source>
</evidence>
<evidence type="ECO:0008006" key="4">
    <source>
        <dbReference type="Google" id="ProtNLM"/>
    </source>
</evidence>
<keyword evidence="1" id="KW-0732">Signal</keyword>